<dbReference type="PROSITE" id="PS50851">
    <property type="entry name" value="CHEW"/>
    <property type="match status" value="1"/>
</dbReference>
<proteinExistence type="predicted"/>
<sequence length="160" mass="16818">MSAPDATAEAGLVSVQIGGQTFGVPVLEVQDVIAQTAISRIPLAPPEIAGSLNLRGRIVTAVDMRRRLGLPPPAALQEDGGVSVIVEQASGELYALMVDDVGDVLWLPPSAHEPTPSTLSPAWRRLCDGLYRLEDRLMLVLRTQAVLALDDPPPGDGPAA</sequence>
<protein>
    <submittedName>
        <fullName evidence="2">Chemotaxis protein CheW</fullName>
    </submittedName>
</protein>
<dbReference type="GO" id="GO:0006935">
    <property type="term" value="P:chemotaxis"/>
    <property type="evidence" value="ECO:0007669"/>
    <property type="project" value="InterPro"/>
</dbReference>
<evidence type="ECO:0000313" key="2">
    <source>
        <dbReference type="EMBL" id="AYG95134.1"/>
    </source>
</evidence>
<dbReference type="PANTHER" id="PTHR22617">
    <property type="entry name" value="CHEMOTAXIS SENSOR HISTIDINE KINASE-RELATED"/>
    <property type="match status" value="1"/>
</dbReference>
<dbReference type="PANTHER" id="PTHR22617:SF23">
    <property type="entry name" value="CHEMOTAXIS PROTEIN CHEW"/>
    <property type="match status" value="1"/>
</dbReference>
<dbReference type="OrthoDB" id="9794382at2"/>
<dbReference type="InterPro" id="IPR002545">
    <property type="entry name" value="CheW-lke_dom"/>
</dbReference>
<dbReference type="Pfam" id="PF01584">
    <property type="entry name" value="CheW"/>
    <property type="match status" value="1"/>
</dbReference>
<dbReference type="Gene3D" id="2.30.30.40">
    <property type="entry name" value="SH3 Domains"/>
    <property type="match status" value="1"/>
</dbReference>
<accession>A0A494RNA3</accession>
<evidence type="ECO:0000259" key="1">
    <source>
        <dbReference type="PROSITE" id="PS50851"/>
    </source>
</evidence>
<dbReference type="Proteomes" id="UP000276984">
    <property type="component" value="Chromosome"/>
</dbReference>
<dbReference type="SUPFAM" id="SSF50341">
    <property type="entry name" value="CheW-like"/>
    <property type="match status" value="1"/>
</dbReference>
<feature type="domain" description="CheW-like" evidence="1">
    <location>
        <begin position="9"/>
        <end position="152"/>
    </location>
</feature>
<organism evidence="2 3">
    <name type="scientific">Brevundimonas naejangsanensis</name>
    <dbReference type="NCBI Taxonomy" id="588932"/>
    <lineage>
        <taxon>Bacteria</taxon>
        <taxon>Pseudomonadati</taxon>
        <taxon>Pseudomonadota</taxon>
        <taxon>Alphaproteobacteria</taxon>
        <taxon>Caulobacterales</taxon>
        <taxon>Caulobacteraceae</taxon>
        <taxon>Brevundimonas</taxon>
    </lineage>
</organism>
<gene>
    <name evidence="2" type="ORF">D8I30_08015</name>
</gene>
<dbReference type="GO" id="GO:0007165">
    <property type="term" value="P:signal transduction"/>
    <property type="evidence" value="ECO:0007669"/>
    <property type="project" value="InterPro"/>
</dbReference>
<keyword evidence="3" id="KW-1185">Reference proteome</keyword>
<dbReference type="InterPro" id="IPR036061">
    <property type="entry name" value="CheW-like_dom_sf"/>
</dbReference>
<dbReference type="InterPro" id="IPR039315">
    <property type="entry name" value="CheW"/>
</dbReference>
<dbReference type="EMBL" id="CP032707">
    <property type="protein sequence ID" value="AYG95134.1"/>
    <property type="molecule type" value="Genomic_DNA"/>
</dbReference>
<name>A0A494RNA3_9CAUL</name>
<dbReference type="RefSeq" id="WP_121482282.1">
    <property type="nucleotide sequence ID" value="NZ_CP032707.1"/>
</dbReference>
<reference evidence="2 3" key="1">
    <citation type="submission" date="2018-10" db="EMBL/GenBank/DDBJ databases">
        <title>Complete genome sequence of Brevundimonas naejangsanensis BRV3.</title>
        <authorList>
            <person name="Berrios L."/>
            <person name="Ely B."/>
        </authorList>
    </citation>
    <scope>NUCLEOTIDE SEQUENCE [LARGE SCALE GENOMIC DNA]</scope>
    <source>
        <strain evidence="2 3">BRV3</strain>
    </source>
</reference>
<evidence type="ECO:0000313" key="3">
    <source>
        <dbReference type="Proteomes" id="UP000276984"/>
    </source>
</evidence>
<dbReference type="SMART" id="SM00260">
    <property type="entry name" value="CheW"/>
    <property type="match status" value="1"/>
</dbReference>
<dbReference type="GO" id="GO:0005829">
    <property type="term" value="C:cytosol"/>
    <property type="evidence" value="ECO:0007669"/>
    <property type="project" value="TreeGrafter"/>
</dbReference>
<dbReference type="Gene3D" id="2.40.50.180">
    <property type="entry name" value="CheA-289, Domain 4"/>
    <property type="match status" value="1"/>
</dbReference>
<dbReference type="AlphaFoldDB" id="A0A494RNA3"/>